<evidence type="ECO:0000256" key="1">
    <source>
        <dbReference type="SAM" id="MobiDB-lite"/>
    </source>
</evidence>
<dbReference type="EMBL" id="JAGETV010000047">
    <property type="protein sequence ID" value="MBO1928468.1"/>
    <property type="molecule type" value="Genomic_DNA"/>
</dbReference>
<feature type="region of interest" description="Disordered" evidence="1">
    <location>
        <begin position="678"/>
        <end position="698"/>
    </location>
</feature>
<organism evidence="2 3">
    <name type="scientific">Thiomicrorhabdus marina</name>
    <dbReference type="NCBI Taxonomy" id="2818442"/>
    <lineage>
        <taxon>Bacteria</taxon>
        <taxon>Pseudomonadati</taxon>
        <taxon>Pseudomonadota</taxon>
        <taxon>Gammaproteobacteria</taxon>
        <taxon>Thiotrichales</taxon>
        <taxon>Piscirickettsiaceae</taxon>
        <taxon>Thiomicrorhabdus</taxon>
    </lineage>
</organism>
<feature type="non-terminal residue" evidence="2">
    <location>
        <position position="981"/>
    </location>
</feature>
<reference evidence="2 3" key="1">
    <citation type="submission" date="2021-03" db="EMBL/GenBank/DDBJ databases">
        <title>Thiomicrorhabdus sp.nov.,novel sulfur-oxidizing bacteria isolated from coastal sediment.</title>
        <authorList>
            <person name="Liu X."/>
        </authorList>
    </citation>
    <scope>NUCLEOTIDE SEQUENCE [LARGE SCALE GENOMIC DNA]</scope>
    <source>
        <strain evidence="2 3">6S2-11</strain>
    </source>
</reference>
<accession>A0ABS3Q800</accession>
<keyword evidence="3" id="KW-1185">Reference proteome</keyword>
<sequence length="981" mass="99249">MAIQVGTVKSVTGVVKAVDKDTGIERVLTVGSPVYQGESIETTDTSNVLMNMNNGELVTLGRSTTMTLSDDVISSSNTDEGSVSPETIENMLAQGDIDLDALNLDELEATAAGEDGSANEGGVTIARLGLEGNVTSGFDTSGVNAGFGANAEDLIFADSEDPEDPPNPPNPPNPPTPVNTPPTADVSDNGSTLTPLVGADGGSTGGSGGIDLNLDLGGSITLPNVGGVTNIIGDLLGGSSEAGTAGLVDRIVDTATDVVDDITGGLGLPTDTENLDDGLNDTTSDLQEFLTGDDDLGTTLGDLLGGQAEQGTAGSVDHVIDGTTDVIDQVTGGLGLPTDTENLDDGVNNTTTDVQEFLTGEDDLKTTVGDLLGGEAAAGTSGSVDQVVDGATDVVDQVTAGLGLPTNTENLDDGLNNTTTDVQQFLTGEDDLETTAVDLLGNNGSADQTIDGATDVVDQVTAGLGLPTNTENLDEGLDNTTTDVQQLLTGEDDLEATVVDLLGENGSADQIIDGATDVVDQVTAGLGLATDTENLDEGLDNTTTAVQEFLTGDEDLQTTVSSLLGGDSANGTAGTLDQVIGGVTDIVDGLLGTDTSGLDDLVNDVTTVIDDAVAGLGVLDQVSLEALPLEDINLEALPLEDISLDALPLEDISLAETGLNNVSLGVLNTGTANDELLSGNLNVSGSTTSPSTNGESNPPIELGVLDIVNYQPEKVFTAGDAEDEIQYTEMSIDNGVGQDLLGLNKVIGNNEFVVPQNDPTYNYDVTDDGQTVKVSRKDGNPMTEDETNAAMERVEIKDTSVLGSLLGTGAVVGGTYGLTVVDAGGLSATDSEKQFLDVNVLHNGTNDGLSGVADVPALEVLAPVMDALDDALGSVDDDLLNTVGDVLDTVGSVATVLNPVLSPVADLLNQVGGVVTDLTDTLGRETPLGDPTIGNGIADVLGGSLLGGEPDETITAGSVDQVVDGATDVVDQLTAGLGLPT</sequence>
<gene>
    <name evidence="2" type="ORF">J3998_12890</name>
</gene>
<evidence type="ECO:0000313" key="2">
    <source>
        <dbReference type="EMBL" id="MBO1928468.1"/>
    </source>
</evidence>
<name>A0ABS3Q800_9GAMM</name>
<feature type="compositionally biased region" description="Pro residues" evidence="1">
    <location>
        <begin position="165"/>
        <end position="180"/>
    </location>
</feature>
<dbReference type="RefSeq" id="WP_208151077.1">
    <property type="nucleotide sequence ID" value="NZ_JAGETV010000047.1"/>
</dbReference>
<dbReference type="Proteomes" id="UP000664835">
    <property type="component" value="Unassembled WGS sequence"/>
</dbReference>
<dbReference type="InterPro" id="IPR047777">
    <property type="entry name" value="LapA-like_RM"/>
</dbReference>
<comment type="caution">
    <text evidence="2">The sequence shown here is derived from an EMBL/GenBank/DDBJ whole genome shotgun (WGS) entry which is preliminary data.</text>
</comment>
<proteinExistence type="predicted"/>
<feature type="region of interest" description="Disordered" evidence="1">
    <location>
        <begin position="157"/>
        <end position="203"/>
    </location>
</feature>
<feature type="compositionally biased region" description="Polar residues" evidence="1">
    <location>
        <begin position="679"/>
        <end position="696"/>
    </location>
</feature>
<dbReference type="NCBIfam" id="NF033682">
    <property type="entry name" value="retention_LapA"/>
    <property type="match status" value="1"/>
</dbReference>
<protein>
    <submittedName>
        <fullName evidence="2">Retention module-containing protein</fullName>
    </submittedName>
</protein>
<evidence type="ECO:0000313" key="3">
    <source>
        <dbReference type="Proteomes" id="UP000664835"/>
    </source>
</evidence>